<proteinExistence type="predicted"/>
<dbReference type="RefSeq" id="WP_119349162.1">
    <property type="nucleotide sequence ID" value="NZ_JBFHKJ010000020.1"/>
</dbReference>
<dbReference type="AlphaFoldDB" id="A0A399D2Y0"/>
<evidence type="ECO:0000313" key="2">
    <source>
        <dbReference type="Proteomes" id="UP000266441"/>
    </source>
</evidence>
<organism evidence="1 2">
    <name type="scientific">Mariniphaga sediminis</name>
    <dbReference type="NCBI Taxonomy" id="1628158"/>
    <lineage>
        <taxon>Bacteria</taxon>
        <taxon>Pseudomonadati</taxon>
        <taxon>Bacteroidota</taxon>
        <taxon>Bacteroidia</taxon>
        <taxon>Marinilabiliales</taxon>
        <taxon>Prolixibacteraceae</taxon>
        <taxon>Mariniphaga</taxon>
    </lineage>
</organism>
<evidence type="ECO:0000313" key="1">
    <source>
        <dbReference type="EMBL" id="RIH65927.1"/>
    </source>
</evidence>
<accession>A0A399D2Y0</accession>
<reference evidence="1 2" key="1">
    <citation type="journal article" date="2015" name="Int. J. Syst. Evol. Microbiol.">
        <title>Mariniphaga sediminis sp. nov., isolated from coastal sediment.</title>
        <authorList>
            <person name="Wang F.Q."/>
            <person name="Shen Q.Y."/>
            <person name="Chen G.J."/>
            <person name="Du Z.J."/>
        </authorList>
    </citation>
    <scope>NUCLEOTIDE SEQUENCE [LARGE SCALE GENOMIC DNA]</scope>
    <source>
        <strain evidence="1 2">SY21</strain>
    </source>
</reference>
<dbReference type="Proteomes" id="UP000266441">
    <property type="component" value="Unassembled WGS sequence"/>
</dbReference>
<protein>
    <submittedName>
        <fullName evidence="1">Uncharacterized protein</fullName>
    </submittedName>
</protein>
<sequence>MTTYEKKKKAAIIAATYYIEQEKANATVPENNMTSLSKWSRTGIEIAMNKRQVIQLRGRVLRRA</sequence>
<gene>
    <name evidence="1" type="ORF">D1164_06585</name>
</gene>
<dbReference type="EMBL" id="QWET01000004">
    <property type="protein sequence ID" value="RIH65927.1"/>
    <property type="molecule type" value="Genomic_DNA"/>
</dbReference>
<name>A0A399D2Y0_9BACT</name>
<keyword evidence="2" id="KW-1185">Reference proteome</keyword>
<comment type="caution">
    <text evidence="1">The sequence shown here is derived from an EMBL/GenBank/DDBJ whole genome shotgun (WGS) entry which is preliminary data.</text>
</comment>
<dbReference type="OrthoDB" id="1122466at2"/>